<dbReference type="PRINTS" id="PR00463">
    <property type="entry name" value="EP450I"/>
</dbReference>
<comment type="caution">
    <text evidence="9">The sequence shown here is derived from an EMBL/GenBank/DDBJ whole genome shotgun (WGS) entry which is preliminary data.</text>
</comment>
<keyword evidence="8" id="KW-0812">Transmembrane</keyword>
<feature type="transmembrane region" description="Helical" evidence="8">
    <location>
        <begin position="34"/>
        <end position="52"/>
    </location>
</feature>
<dbReference type="PANTHER" id="PTHR24305">
    <property type="entry name" value="CYTOCHROME P450"/>
    <property type="match status" value="1"/>
</dbReference>
<evidence type="ECO:0000313" key="9">
    <source>
        <dbReference type="EMBL" id="KAK8084318.1"/>
    </source>
</evidence>
<evidence type="ECO:0000256" key="4">
    <source>
        <dbReference type="ARBA" id="ARBA00022723"/>
    </source>
</evidence>
<name>A0ABR1WQM7_9PEZI</name>
<keyword evidence="8" id="KW-1133">Transmembrane helix</keyword>
<dbReference type="GeneID" id="92042964"/>
<proteinExistence type="inferred from homology"/>
<dbReference type="InterPro" id="IPR036396">
    <property type="entry name" value="Cyt_P450_sf"/>
</dbReference>
<evidence type="ECO:0000256" key="2">
    <source>
        <dbReference type="ARBA" id="ARBA00010617"/>
    </source>
</evidence>
<dbReference type="InterPro" id="IPR001128">
    <property type="entry name" value="Cyt_P450"/>
</dbReference>
<evidence type="ECO:0000256" key="5">
    <source>
        <dbReference type="ARBA" id="ARBA00023002"/>
    </source>
</evidence>
<evidence type="ECO:0000256" key="8">
    <source>
        <dbReference type="SAM" id="Phobius"/>
    </source>
</evidence>
<dbReference type="EMBL" id="JAQQWN010000005">
    <property type="protein sequence ID" value="KAK8084318.1"/>
    <property type="molecule type" value="Genomic_DNA"/>
</dbReference>
<dbReference type="Gene3D" id="1.10.630.10">
    <property type="entry name" value="Cytochrome P450"/>
    <property type="match status" value="1"/>
</dbReference>
<gene>
    <name evidence="9" type="ORF">PG997_005589</name>
</gene>
<keyword evidence="3" id="KW-0349">Heme</keyword>
<dbReference type="InterPro" id="IPR050121">
    <property type="entry name" value="Cytochrome_P450_monoxygenase"/>
</dbReference>
<evidence type="ECO:0000256" key="6">
    <source>
        <dbReference type="ARBA" id="ARBA00023004"/>
    </source>
</evidence>
<accession>A0ABR1WQM7</accession>
<feature type="transmembrane region" description="Helical" evidence="8">
    <location>
        <begin position="58"/>
        <end position="83"/>
    </location>
</feature>
<dbReference type="Proteomes" id="UP001433268">
    <property type="component" value="Unassembled WGS sequence"/>
</dbReference>
<sequence>MDVDIALRVAFATGVLLHVSLFRIGEWDIWATKLMRAPFILLAALSAALTWLRPAEPILLSFSYACQLDAALLGGILVSMLVYRAFFHRLRSFPGPFAARLSSLYMTSQAALKKMQPCHELKRLHEQYGEFVRIGPMELSITEPAAFRDIYANSSPCEKGPLYSHGYPSETVLEVRSRKQHGPKRKPWDYAFTTQALNDYEDRVGRYTDQLLGRIEESKGAAFNITRWFSFYTFDVMGELAFGKSFRQLEDNVEHYMSRVAHEAQRMIGGVFIYQPWFMATFRTTPVLNWGWLKLQSWSNEQIRNRLSNEPKVPDIFHWISSEYRRNPRPTPLDKLSLQAEIRLIVIAGSDTTAMTLTGLFYHLVKAPKVVARLRDEIDGLAAQGDQALTKNASLAKLRYLQACIDESLRLLPVVPTRLQRMTPPRELRLVAAGSLAILLSSRPRGSCAEVSNKSHITPITTEIPSVIDSRCFARPDEFVPERWTTEPDLVLDASVYAPFSVGRSSCAGKQLALIELRRTVALIVHRYDFALAPDQRIEAFESGLEDHFTLNPPEFKLVFKPRDALSRTG</sequence>
<evidence type="ECO:0000313" key="10">
    <source>
        <dbReference type="Proteomes" id="UP001433268"/>
    </source>
</evidence>
<comment type="similarity">
    <text evidence="2">Belongs to the cytochrome P450 family.</text>
</comment>
<keyword evidence="6" id="KW-0408">Iron</keyword>
<evidence type="ECO:0000256" key="1">
    <source>
        <dbReference type="ARBA" id="ARBA00001971"/>
    </source>
</evidence>
<keyword evidence="5" id="KW-0560">Oxidoreductase</keyword>
<reference evidence="9 10" key="1">
    <citation type="submission" date="2023-01" db="EMBL/GenBank/DDBJ databases">
        <title>Analysis of 21 Apiospora genomes using comparative genomics revels a genus with tremendous synthesis potential of carbohydrate active enzymes and secondary metabolites.</title>
        <authorList>
            <person name="Sorensen T."/>
        </authorList>
    </citation>
    <scope>NUCLEOTIDE SEQUENCE [LARGE SCALE GENOMIC DNA]</scope>
    <source>
        <strain evidence="9 10">CBS 114990</strain>
    </source>
</reference>
<protein>
    <submittedName>
        <fullName evidence="9">Uncharacterized protein</fullName>
    </submittedName>
</protein>
<keyword evidence="7" id="KW-0503">Monooxygenase</keyword>
<dbReference type="SUPFAM" id="SSF48264">
    <property type="entry name" value="Cytochrome P450"/>
    <property type="match status" value="1"/>
</dbReference>
<keyword evidence="10" id="KW-1185">Reference proteome</keyword>
<dbReference type="Pfam" id="PF00067">
    <property type="entry name" value="p450"/>
    <property type="match status" value="2"/>
</dbReference>
<keyword evidence="8" id="KW-0472">Membrane</keyword>
<dbReference type="CDD" id="cd11061">
    <property type="entry name" value="CYP67-like"/>
    <property type="match status" value="1"/>
</dbReference>
<feature type="transmembrane region" description="Helical" evidence="8">
    <location>
        <begin position="6"/>
        <end position="22"/>
    </location>
</feature>
<comment type="cofactor">
    <cofactor evidence="1">
        <name>heme</name>
        <dbReference type="ChEBI" id="CHEBI:30413"/>
    </cofactor>
</comment>
<dbReference type="InterPro" id="IPR002401">
    <property type="entry name" value="Cyt_P450_E_grp-I"/>
</dbReference>
<organism evidence="9 10">
    <name type="scientific">Apiospora hydei</name>
    <dbReference type="NCBI Taxonomy" id="1337664"/>
    <lineage>
        <taxon>Eukaryota</taxon>
        <taxon>Fungi</taxon>
        <taxon>Dikarya</taxon>
        <taxon>Ascomycota</taxon>
        <taxon>Pezizomycotina</taxon>
        <taxon>Sordariomycetes</taxon>
        <taxon>Xylariomycetidae</taxon>
        <taxon>Amphisphaeriales</taxon>
        <taxon>Apiosporaceae</taxon>
        <taxon>Apiospora</taxon>
    </lineage>
</organism>
<dbReference type="PANTHER" id="PTHR24305:SF187">
    <property type="entry name" value="P450, PUTATIVE (EUROFUNG)-RELATED"/>
    <property type="match status" value="1"/>
</dbReference>
<dbReference type="PRINTS" id="PR00385">
    <property type="entry name" value="P450"/>
</dbReference>
<evidence type="ECO:0000256" key="3">
    <source>
        <dbReference type="ARBA" id="ARBA00022617"/>
    </source>
</evidence>
<evidence type="ECO:0000256" key="7">
    <source>
        <dbReference type="ARBA" id="ARBA00023033"/>
    </source>
</evidence>
<dbReference type="RefSeq" id="XP_066668827.1">
    <property type="nucleotide sequence ID" value="XM_066809904.1"/>
</dbReference>
<keyword evidence="4" id="KW-0479">Metal-binding</keyword>